<dbReference type="EMBL" id="CAJOBF010000511">
    <property type="protein sequence ID" value="CAF3828454.1"/>
    <property type="molecule type" value="Genomic_DNA"/>
</dbReference>
<accession>A0A816L7R9</accession>
<name>A0A816L7R9_9BILA</name>
<feature type="region of interest" description="Disordered" evidence="1">
    <location>
        <begin position="379"/>
        <end position="412"/>
    </location>
</feature>
<evidence type="ECO:0000313" key="4">
    <source>
        <dbReference type="Proteomes" id="UP000663887"/>
    </source>
</evidence>
<feature type="compositionally biased region" description="Polar residues" evidence="1">
    <location>
        <begin position="379"/>
        <end position="388"/>
    </location>
</feature>
<sequence>MYPPIKRLRTNENQDESNHAAGGVAAAAPGSSMMDDFEMTDDELLFSATQVEQQTNYDYYQAQPASQNPIRSHLQAPSLATQTVLQPIASVGNRNENGNKELELERKLLMKEGQIIILEKNNRLLSEKNARLTREKCLLKTEQDEAASAREQRIKGQLDTCKSQLTFNERERSELQTRYHTLETRFHESQETSNRLLREVTRLRTDKPQINCQQQPQQQQQQQLTSSTSNHYRLLQTQLIQFSAYELLRTRTIDSSTMAISSLQIILDRIRPQSITQHIWQTLVDLIFFHQQNSTLMKLKQQDLTIGIDLITMTAFYQMIYNILHLFNNQKTRLTTNNNDQQQQQQQQQQVLTYEQLILILDACSHFLLNTVKSTESLNKQENTSTMKKQQEIEPMDDGASQRSMTDSSQIPFPPPVDHHTTYYTAKGQCLTILKYYLSHSTTSKYPFALFNRILTLYTFHFKTRPTHESERRKAFCAFLISLIDEQQCINPYQYLTAIILSVLDASPDEPDWLCAVPITDEISSQRCLCSVLITHLDSLIYLDKNNDLDEYIKFLLAIYRLQLFIYDNEKFHKMELDNGQCPGLCWLTLFISFGQCLSRFLFHIIKPTIKKQIFDLSIKFVKILILFSLQLQPTTCLPQQAKELQLYTNPSLWHLYEVMLLYHHHQQQQQQQQQQQSQQHNTESISIINKQVLDDQLCVFGYIHDVLGTGNEIR</sequence>
<evidence type="ECO:0008006" key="5">
    <source>
        <dbReference type="Google" id="ProtNLM"/>
    </source>
</evidence>
<dbReference type="AlphaFoldDB" id="A0A816L7R9"/>
<dbReference type="InterPro" id="IPR051647">
    <property type="entry name" value="Mediator_comp_sub12"/>
</dbReference>
<evidence type="ECO:0000313" key="2">
    <source>
        <dbReference type="EMBL" id="CAF1939296.1"/>
    </source>
</evidence>
<dbReference type="PANTHER" id="PTHR46007:SF8">
    <property type="entry name" value="C2H2-TYPE DOMAIN-CONTAINING PROTEIN"/>
    <property type="match status" value="1"/>
</dbReference>
<feature type="compositionally biased region" description="Polar residues" evidence="1">
    <location>
        <begin position="401"/>
        <end position="411"/>
    </location>
</feature>
<dbReference type="GO" id="GO:0016592">
    <property type="term" value="C:mediator complex"/>
    <property type="evidence" value="ECO:0007669"/>
    <property type="project" value="TreeGrafter"/>
</dbReference>
<dbReference type="PANTHER" id="PTHR46007">
    <property type="entry name" value="MEDIATOR OF RNA POLYMERASE II TRANSCRIPTION SUBUNIT 12"/>
    <property type="match status" value="1"/>
</dbReference>
<evidence type="ECO:0000256" key="1">
    <source>
        <dbReference type="SAM" id="MobiDB-lite"/>
    </source>
</evidence>
<dbReference type="Proteomes" id="UP000663887">
    <property type="component" value="Unassembled WGS sequence"/>
</dbReference>
<feature type="region of interest" description="Disordered" evidence="1">
    <location>
        <begin position="1"/>
        <end position="35"/>
    </location>
</feature>
<dbReference type="EMBL" id="CAJNRG010000010">
    <property type="protein sequence ID" value="CAF1939296.1"/>
    <property type="molecule type" value="Genomic_DNA"/>
</dbReference>
<reference evidence="2" key="1">
    <citation type="submission" date="2021-02" db="EMBL/GenBank/DDBJ databases">
        <authorList>
            <person name="Nowell W R."/>
        </authorList>
    </citation>
    <scope>NUCLEOTIDE SEQUENCE</scope>
</reference>
<comment type="caution">
    <text evidence="2">The sequence shown here is derived from an EMBL/GenBank/DDBJ whole genome shotgun (WGS) entry which is preliminary data.</text>
</comment>
<gene>
    <name evidence="3" type="ORF">UXM345_LOCUS6443</name>
    <name evidence="2" type="ORF">XDN619_LOCUS260</name>
</gene>
<protein>
    <recommendedName>
        <fullName evidence="5">ATR-interacting protein</fullName>
    </recommendedName>
</protein>
<dbReference type="GO" id="GO:0045944">
    <property type="term" value="P:positive regulation of transcription by RNA polymerase II"/>
    <property type="evidence" value="ECO:0007669"/>
    <property type="project" value="TreeGrafter"/>
</dbReference>
<feature type="compositionally biased region" description="Low complexity" evidence="1">
    <location>
        <begin position="20"/>
        <end position="30"/>
    </location>
</feature>
<proteinExistence type="predicted"/>
<evidence type="ECO:0000313" key="3">
    <source>
        <dbReference type="EMBL" id="CAF3828454.1"/>
    </source>
</evidence>
<organism evidence="2 4">
    <name type="scientific">Rotaria magnacalcarata</name>
    <dbReference type="NCBI Taxonomy" id="392030"/>
    <lineage>
        <taxon>Eukaryota</taxon>
        <taxon>Metazoa</taxon>
        <taxon>Spiralia</taxon>
        <taxon>Gnathifera</taxon>
        <taxon>Rotifera</taxon>
        <taxon>Eurotatoria</taxon>
        <taxon>Bdelloidea</taxon>
        <taxon>Philodinida</taxon>
        <taxon>Philodinidae</taxon>
        <taxon>Rotaria</taxon>
    </lineage>
</organism>
<dbReference type="GO" id="GO:0003713">
    <property type="term" value="F:transcription coactivator activity"/>
    <property type="evidence" value="ECO:0007669"/>
    <property type="project" value="TreeGrafter"/>
</dbReference>
<dbReference type="Proteomes" id="UP000663842">
    <property type="component" value="Unassembled WGS sequence"/>
</dbReference>
<feature type="compositionally biased region" description="Basic and acidic residues" evidence="1">
    <location>
        <begin position="9"/>
        <end position="18"/>
    </location>
</feature>